<organism evidence="1 2">
    <name type="scientific">Bacillus thuringiensis</name>
    <dbReference type="NCBI Taxonomy" id="1428"/>
    <lineage>
        <taxon>Bacteria</taxon>
        <taxon>Bacillati</taxon>
        <taxon>Bacillota</taxon>
        <taxon>Bacilli</taxon>
        <taxon>Bacillales</taxon>
        <taxon>Bacillaceae</taxon>
        <taxon>Bacillus</taxon>
        <taxon>Bacillus cereus group</taxon>
    </lineage>
</organism>
<evidence type="ECO:0000313" key="1">
    <source>
        <dbReference type="EMBL" id="PFT50795.1"/>
    </source>
</evidence>
<comment type="caution">
    <text evidence="1">The sequence shown here is derived from an EMBL/GenBank/DDBJ whole genome shotgun (WGS) entry which is preliminary data.</text>
</comment>
<proteinExistence type="predicted"/>
<evidence type="ECO:0000313" key="2">
    <source>
        <dbReference type="Proteomes" id="UP000226106"/>
    </source>
</evidence>
<reference evidence="1 2" key="1">
    <citation type="submission" date="2017-09" db="EMBL/GenBank/DDBJ databases">
        <title>Large-scale bioinformatics analysis of Bacillus genomes uncovers conserved roles of natural products in bacterial physiology.</title>
        <authorList>
            <consortium name="Agbiome Team Llc"/>
            <person name="Bleich R.M."/>
            <person name="Grubbs K.J."/>
            <person name="Santa Maria K.C."/>
            <person name="Allen S.E."/>
            <person name="Farag S."/>
            <person name="Shank E.A."/>
            <person name="Bowers A."/>
        </authorList>
    </citation>
    <scope>NUCLEOTIDE SEQUENCE [LARGE SCALE GENOMIC DNA]</scope>
    <source>
        <strain evidence="1 2">AFS065400</strain>
    </source>
</reference>
<name>A0A9X7ARY8_BACTU</name>
<gene>
    <name evidence="1" type="ORF">COK72_01970</name>
</gene>
<dbReference type="EMBL" id="NVCO01000007">
    <property type="protein sequence ID" value="PFT50795.1"/>
    <property type="molecule type" value="Genomic_DNA"/>
</dbReference>
<dbReference type="AlphaFoldDB" id="A0A9X7ARY8"/>
<evidence type="ECO:0008006" key="3">
    <source>
        <dbReference type="Google" id="ProtNLM"/>
    </source>
</evidence>
<dbReference type="RefSeq" id="WP_098640112.1">
    <property type="nucleotide sequence ID" value="NZ_NVCO01000007.1"/>
</dbReference>
<dbReference type="Proteomes" id="UP000226106">
    <property type="component" value="Unassembled WGS sequence"/>
</dbReference>
<sequence>MVKMLFKVSNDNGNSEQALKVNGELFTQPNIYSIDRPKTVVEGDPSLFIPALMDNLYVTITSSAIDRNGDYFIGKRAYNSDYAHSLTITKSEKHTSDLPIINTLGFLAGLAVKQRYEEKQALPKSIELNVDMVTALPIKEYDATTAKAFEERFMNNTHEVMVHVGTTFVKVSITFEFVYALQEGACANYALILDNKGGWRNDDIFEELKWEYQLESFTGEDVFNMKMTCGTDIGEGTTDVGILKGYKQIDDLSGGDDLGVGYAITKALPVFKKAMRFPALTRHEYMEIVKDSDDAFHVEAVATLKDNSSDQATLIHKFVEQLVVHGARKQPRLISVFGGGSITLKDKLYSPLKAVADDCRGKILWIPEKYATTINVEGMDVFLNVLLPQLKEQHMAKKEKQKA</sequence>
<accession>A0A9X7ARY8</accession>
<protein>
    <recommendedName>
        <fullName evidence="3">Actin-like protein N-terminal domain-containing protein</fullName>
    </recommendedName>
</protein>
<dbReference type="Gene3D" id="3.30.420.40">
    <property type="match status" value="2"/>
</dbReference>
<dbReference type="CDD" id="cd24023">
    <property type="entry name" value="ASKHA_NBD_ParM_Alp7A-like"/>
    <property type="match status" value="1"/>
</dbReference>